<dbReference type="Gene3D" id="3.30.230.80">
    <property type="match status" value="1"/>
</dbReference>
<keyword evidence="3" id="KW-0067">ATP-binding</keyword>
<evidence type="ECO:0000256" key="1">
    <source>
        <dbReference type="ARBA" id="ARBA00008239"/>
    </source>
</evidence>
<dbReference type="OrthoDB" id="28737at2759"/>
<dbReference type="SUPFAM" id="SSF55874">
    <property type="entry name" value="ATPase domain of HSP90 chaperone/DNA topoisomerase II/histidine kinase"/>
    <property type="match status" value="1"/>
</dbReference>
<dbReference type="Proteomes" id="UP000267096">
    <property type="component" value="Unassembled WGS sequence"/>
</dbReference>
<dbReference type="AlphaFoldDB" id="A0A0M3K4P8"/>
<evidence type="ECO:0000256" key="3">
    <source>
        <dbReference type="ARBA" id="ARBA00022840"/>
    </source>
</evidence>
<dbReference type="GO" id="GO:0005524">
    <property type="term" value="F:ATP binding"/>
    <property type="evidence" value="ECO:0007669"/>
    <property type="project" value="UniProtKB-KW"/>
</dbReference>
<name>A0A0M3K4P8_ANISI</name>
<dbReference type="InterPro" id="IPR003594">
    <property type="entry name" value="HATPase_dom"/>
</dbReference>
<evidence type="ECO:0000313" key="8">
    <source>
        <dbReference type="WBParaSite" id="ASIM_0001593901-mRNA-1"/>
    </source>
</evidence>
<dbReference type="InterPro" id="IPR020575">
    <property type="entry name" value="Hsp90_N"/>
</dbReference>
<dbReference type="SMART" id="SM00387">
    <property type="entry name" value="HATPase_c"/>
    <property type="match status" value="1"/>
</dbReference>
<evidence type="ECO:0000313" key="7">
    <source>
        <dbReference type="Proteomes" id="UP000267096"/>
    </source>
</evidence>
<dbReference type="InterPro" id="IPR020568">
    <property type="entry name" value="Ribosomal_Su5_D2-typ_SF"/>
</dbReference>
<protein>
    <submittedName>
        <fullName evidence="8">Heat shock protein 75 kDa, mitochondrial (inferred by orthology to a human protein)</fullName>
    </submittedName>
</protein>
<dbReference type="Gene3D" id="3.30.565.10">
    <property type="entry name" value="Histidine kinase-like ATPase, C-terminal domain"/>
    <property type="match status" value="1"/>
</dbReference>
<dbReference type="EMBL" id="UYRR01032263">
    <property type="protein sequence ID" value="VDK54848.1"/>
    <property type="molecule type" value="Genomic_DNA"/>
</dbReference>
<reference evidence="6 7" key="2">
    <citation type="submission" date="2018-11" db="EMBL/GenBank/DDBJ databases">
        <authorList>
            <consortium name="Pathogen Informatics"/>
        </authorList>
    </citation>
    <scope>NUCLEOTIDE SEQUENCE [LARGE SCALE GENOMIC DNA]</scope>
</reference>
<comment type="similarity">
    <text evidence="1">Belongs to the heat shock protein 90 family.</text>
</comment>
<feature type="domain" description="Histidine kinase/HSP90-like ATPase" evidence="5">
    <location>
        <begin position="88"/>
        <end position="248"/>
    </location>
</feature>
<evidence type="ECO:0000259" key="5">
    <source>
        <dbReference type="SMART" id="SM00387"/>
    </source>
</evidence>
<dbReference type="SUPFAM" id="SSF54211">
    <property type="entry name" value="Ribosomal protein S5 domain 2-like"/>
    <property type="match status" value="1"/>
</dbReference>
<dbReference type="PRINTS" id="PR00775">
    <property type="entry name" value="HEATSHOCK90"/>
</dbReference>
<keyword evidence="2" id="KW-0547">Nucleotide-binding</keyword>
<dbReference type="Pfam" id="PF13589">
    <property type="entry name" value="HATPase_c_3"/>
    <property type="match status" value="1"/>
</dbReference>
<keyword evidence="7" id="KW-1185">Reference proteome</keyword>
<evidence type="ECO:0000256" key="4">
    <source>
        <dbReference type="ARBA" id="ARBA00023186"/>
    </source>
</evidence>
<dbReference type="InterPro" id="IPR036890">
    <property type="entry name" value="HATPase_C_sf"/>
</dbReference>
<dbReference type="GO" id="GO:0051082">
    <property type="term" value="F:unfolded protein binding"/>
    <property type="evidence" value="ECO:0007669"/>
    <property type="project" value="InterPro"/>
</dbReference>
<evidence type="ECO:0000313" key="6">
    <source>
        <dbReference type="EMBL" id="VDK54848.1"/>
    </source>
</evidence>
<organism evidence="8">
    <name type="scientific">Anisakis simplex</name>
    <name type="common">Herring worm</name>
    <dbReference type="NCBI Taxonomy" id="6269"/>
    <lineage>
        <taxon>Eukaryota</taxon>
        <taxon>Metazoa</taxon>
        <taxon>Ecdysozoa</taxon>
        <taxon>Nematoda</taxon>
        <taxon>Chromadorea</taxon>
        <taxon>Rhabditida</taxon>
        <taxon>Spirurina</taxon>
        <taxon>Ascaridomorpha</taxon>
        <taxon>Ascaridoidea</taxon>
        <taxon>Anisakidae</taxon>
        <taxon>Anisakis</taxon>
        <taxon>Anisakis simplex complex</taxon>
    </lineage>
</organism>
<proteinExistence type="inferred from homology"/>
<accession>A0A0M3K4P8</accession>
<dbReference type="GO" id="GO:0140662">
    <property type="term" value="F:ATP-dependent protein folding chaperone"/>
    <property type="evidence" value="ECO:0007669"/>
    <property type="project" value="InterPro"/>
</dbReference>
<gene>
    <name evidence="6" type="ORF">ASIM_LOCUS15346</name>
</gene>
<keyword evidence="4" id="KW-0143">Chaperone</keyword>
<reference evidence="8" key="1">
    <citation type="submission" date="2017-02" db="UniProtKB">
        <authorList>
            <consortium name="WormBaseParasite"/>
        </authorList>
    </citation>
    <scope>IDENTIFICATION</scope>
</reference>
<dbReference type="GO" id="GO:0016887">
    <property type="term" value="F:ATP hydrolysis activity"/>
    <property type="evidence" value="ECO:0007669"/>
    <property type="project" value="InterPro"/>
</dbReference>
<sequence>MLRSMLSVRSCLPVFRRLSSRYAASLSYLPSTSYSKLNLRNVRYYADSAQKSAEKFEFQAETKNLLDIVAKSLYSDQEVGFSSRSLIWTVDIVDVFIRELVSNSSDALEKRRCIHLTSGDDSNIAYEIKITTDENAKKLIFEDNGIGMDRDDLIKCLGTIAKSGSKEFVEKQKGEEMSKASAESIIGQFGVGFYSAFMVANNVTVSTRKEGNNVGYVWKWNGSDQYSIEQTDTLPIGTKVEIELKPGDAYQFADPKRVIHVINKYSYFITLPITVNGERVNTLNAIWTMTPKEVTTEMHETFFKQIAKTHLPHLITDRPQYTIHYKIDAPINVSALLYIPSHSVSTLEFASATEESGVSLYARRVLIKVRVFINLWYCSNKLMSLF</sequence>
<dbReference type="InterPro" id="IPR001404">
    <property type="entry name" value="Hsp90_fam"/>
</dbReference>
<dbReference type="WBParaSite" id="ASIM_0001593901-mRNA-1">
    <property type="protein sequence ID" value="ASIM_0001593901-mRNA-1"/>
    <property type="gene ID" value="ASIM_0001593901"/>
</dbReference>
<dbReference type="PANTHER" id="PTHR11528">
    <property type="entry name" value="HEAT SHOCK PROTEIN 90 FAMILY MEMBER"/>
    <property type="match status" value="1"/>
</dbReference>
<dbReference type="Pfam" id="PF00183">
    <property type="entry name" value="HSP90"/>
    <property type="match status" value="1"/>
</dbReference>
<evidence type="ECO:0000256" key="2">
    <source>
        <dbReference type="ARBA" id="ARBA00022741"/>
    </source>
</evidence>
<dbReference type="CDD" id="cd16927">
    <property type="entry name" value="HATPase_Hsp90-like"/>
    <property type="match status" value="1"/>
</dbReference>